<dbReference type="AlphaFoldDB" id="A0AAN9I5E9"/>
<dbReference type="Gene3D" id="2.40.50.140">
    <property type="entry name" value="Nucleic acid-binding proteins"/>
    <property type="match status" value="1"/>
</dbReference>
<reference evidence="1 2" key="1">
    <citation type="submission" date="2024-01" db="EMBL/GenBank/DDBJ databases">
        <title>The genomes of 5 underutilized Papilionoideae crops provide insights into root nodulation and disease resistanc.</title>
        <authorList>
            <person name="Yuan L."/>
        </authorList>
    </citation>
    <scope>NUCLEOTIDE SEQUENCE [LARGE SCALE GENOMIC DNA]</scope>
    <source>
        <strain evidence="1">ZHUSHIDOU_FW_LH</strain>
        <tissue evidence="1">Leaf</tissue>
    </source>
</reference>
<comment type="caution">
    <text evidence="1">The sequence shown here is derived from an EMBL/GenBank/DDBJ whole genome shotgun (WGS) entry which is preliminary data.</text>
</comment>
<organism evidence="1 2">
    <name type="scientific">Crotalaria pallida</name>
    <name type="common">Smooth rattlebox</name>
    <name type="synonym">Crotalaria striata</name>
    <dbReference type="NCBI Taxonomy" id="3830"/>
    <lineage>
        <taxon>Eukaryota</taxon>
        <taxon>Viridiplantae</taxon>
        <taxon>Streptophyta</taxon>
        <taxon>Embryophyta</taxon>
        <taxon>Tracheophyta</taxon>
        <taxon>Spermatophyta</taxon>
        <taxon>Magnoliopsida</taxon>
        <taxon>eudicotyledons</taxon>
        <taxon>Gunneridae</taxon>
        <taxon>Pentapetalae</taxon>
        <taxon>rosids</taxon>
        <taxon>fabids</taxon>
        <taxon>Fabales</taxon>
        <taxon>Fabaceae</taxon>
        <taxon>Papilionoideae</taxon>
        <taxon>50 kb inversion clade</taxon>
        <taxon>genistoids sensu lato</taxon>
        <taxon>core genistoids</taxon>
        <taxon>Crotalarieae</taxon>
        <taxon>Crotalaria</taxon>
    </lineage>
</organism>
<evidence type="ECO:0000313" key="1">
    <source>
        <dbReference type="EMBL" id="KAK7266692.1"/>
    </source>
</evidence>
<proteinExistence type="predicted"/>
<keyword evidence="2" id="KW-1185">Reference proteome</keyword>
<accession>A0AAN9I5E9</accession>
<dbReference type="Proteomes" id="UP001372338">
    <property type="component" value="Unassembled WGS sequence"/>
</dbReference>
<sequence>MFEPHIPIRDIKHQLRWVAFRERITMLWKVPTNPQIDGPYNLLLMDSLGDEIQASVYTPLVPFFSRYMHDGGTYDCFLVGDYINEFRSHVSLFCSPLTAVLIRLGKAQECRGRIVFYIVLHVSKLLVNPNIPDVVNFRRRMLYSGFCCSPPMLSYAGTRRSVENKLMGDFPPITLELLKSVSKPGFYTVSCTIVGVSCYLKKWYYYECNCKAILSDDCSTLLCTTCGAVVSNPVQRIGETSDVSQSSNLMTCVPRSSGMLLNRVSKSKVVVGDAFPETVGDVPKNK</sequence>
<evidence type="ECO:0000313" key="2">
    <source>
        <dbReference type="Proteomes" id="UP001372338"/>
    </source>
</evidence>
<gene>
    <name evidence="1" type="ORF">RIF29_19342</name>
</gene>
<dbReference type="EMBL" id="JAYWIO010000004">
    <property type="protein sequence ID" value="KAK7266692.1"/>
    <property type="molecule type" value="Genomic_DNA"/>
</dbReference>
<name>A0AAN9I5E9_CROPI</name>
<protein>
    <submittedName>
        <fullName evidence="1">Uncharacterized protein</fullName>
    </submittedName>
</protein>
<dbReference type="InterPro" id="IPR012340">
    <property type="entry name" value="NA-bd_OB-fold"/>
</dbReference>